<sequence>MKPFTTEFTLTRDYLAECYDESLPYARKPNVWLPLLAGAGGLYLLIFTSQPTVGGIALLALAVLELAHMRYRRAWWLFRQTMGKNANLQVTLTIDNDGIRTQSTASDTRLAWADIDRVLETEKGLILVQANGAQQYLSKALFTEEQIAQFLALNDQTSGNHDA</sequence>
<dbReference type="AlphaFoldDB" id="A4BF19"/>
<evidence type="ECO:0000313" key="4">
    <source>
        <dbReference type="Proteomes" id="UP000005953"/>
    </source>
</evidence>
<dbReference type="HOGENOM" id="CLU_136234_0_0_6"/>
<feature type="domain" description="YcxB-like C-terminal" evidence="2">
    <location>
        <begin position="94"/>
        <end position="153"/>
    </location>
</feature>
<feature type="transmembrane region" description="Helical" evidence="1">
    <location>
        <begin position="42"/>
        <end position="64"/>
    </location>
</feature>
<name>A4BF19_9GAMM</name>
<protein>
    <recommendedName>
        <fullName evidence="2">YcxB-like C-terminal domain-containing protein</fullName>
    </recommendedName>
</protein>
<reference evidence="3 4" key="1">
    <citation type="submission" date="2006-02" db="EMBL/GenBank/DDBJ databases">
        <authorList>
            <person name="Pinhassi J."/>
            <person name="Pedros-Alio C."/>
            <person name="Ferriera S."/>
            <person name="Johnson J."/>
            <person name="Kravitz S."/>
            <person name="Halpern A."/>
            <person name="Remington K."/>
            <person name="Beeson K."/>
            <person name="Tran B."/>
            <person name="Rogers Y.-H."/>
            <person name="Friedman R."/>
            <person name="Venter J.C."/>
        </authorList>
    </citation>
    <scope>NUCLEOTIDE SEQUENCE [LARGE SCALE GENOMIC DNA]</scope>
    <source>
        <strain evidence="3 4">MED297</strain>
    </source>
</reference>
<organism evidence="3 4">
    <name type="scientific">Reinekea blandensis MED297</name>
    <dbReference type="NCBI Taxonomy" id="314283"/>
    <lineage>
        <taxon>Bacteria</taxon>
        <taxon>Pseudomonadati</taxon>
        <taxon>Pseudomonadota</taxon>
        <taxon>Gammaproteobacteria</taxon>
        <taxon>Oceanospirillales</taxon>
        <taxon>Saccharospirillaceae</taxon>
        <taxon>Reinekea</taxon>
    </lineage>
</organism>
<keyword evidence="1" id="KW-0472">Membrane</keyword>
<gene>
    <name evidence="3" type="ORF">MED297_18738</name>
</gene>
<keyword evidence="1" id="KW-1133">Transmembrane helix</keyword>
<evidence type="ECO:0000259" key="2">
    <source>
        <dbReference type="Pfam" id="PF14317"/>
    </source>
</evidence>
<evidence type="ECO:0000313" key="3">
    <source>
        <dbReference type="EMBL" id="EAR09354.1"/>
    </source>
</evidence>
<dbReference type="Pfam" id="PF14317">
    <property type="entry name" value="YcxB"/>
    <property type="match status" value="1"/>
</dbReference>
<keyword evidence="4" id="KW-1185">Reference proteome</keyword>
<dbReference type="Proteomes" id="UP000005953">
    <property type="component" value="Unassembled WGS sequence"/>
</dbReference>
<dbReference type="RefSeq" id="WP_008044289.1">
    <property type="nucleotide sequence ID" value="NZ_CH724151.1"/>
</dbReference>
<dbReference type="OrthoDB" id="6118195at2"/>
<proteinExistence type="predicted"/>
<accession>A4BF19</accession>
<comment type="caution">
    <text evidence="3">The sequence shown here is derived from an EMBL/GenBank/DDBJ whole genome shotgun (WGS) entry which is preliminary data.</text>
</comment>
<evidence type="ECO:0000256" key="1">
    <source>
        <dbReference type="SAM" id="Phobius"/>
    </source>
</evidence>
<dbReference type="EMBL" id="AAOE01000011">
    <property type="protein sequence ID" value="EAR09354.1"/>
    <property type="molecule type" value="Genomic_DNA"/>
</dbReference>
<dbReference type="InterPro" id="IPR025588">
    <property type="entry name" value="YcxB-like_C"/>
</dbReference>
<keyword evidence="1" id="KW-0812">Transmembrane</keyword>